<reference evidence="10" key="1">
    <citation type="journal article" date="2018" name="DNA Res.">
        <title>Multiple hybrid de novo genome assembly of finger millet, an orphan allotetraploid crop.</title>
        <authorList>
            <person name="Hatakeyama M."/>
            <person name="Aluri S."/>
            <person name="Balachadran M.T."/>
            <person name="Sivarajan S.R."/>
            <person name="Patrignani A."/>
            <person name="Gruter S."/>
            <person name="Poveda L."/>
            <person name="Shimizu-Inatsugi R."/>
            <person name="Baeten J."/>
            <person name="Francoijs K.J."/>
            <person name="Nataraja K.N."/>
            <person name="Reddy Y.A.N."/>
            <person name="Phadnis S."/>
            <person name="Ravikumar R.L."/>
            <person name="Schlapbach R."/>
            <person name="Sreeman S.M."/>
            <person name="Shimizu K.K."/>
        </authorList>
    </citation>
    <scope>NUCLEOTIDE SEQUENCE</scope>
</reference>
<keyword evidence="11" id="KW-1185">Reference proteome</keyword>
<evidence type="ECO:0000313" key="10">
    <source>
        <dbReference type="EMBL" id="GJN16201.1"/>
    </source>
</evidence>
<sequence length="69" mass="7900">MTVSWEVLGEGLRGVALELRLPFPPNNGFDYRKALHNSLLYFEAQRSGHLPYYNQRVKWRGHSGLADGL</sequence>
<dbReference type="EC" id="3.2.1.4" evidence="3"/>
<evidence type="ECO:0000256" key="3">
    <source>
        <dbReference type="ARBA" id="ARBA00012601"/>
    </source>
</evidence>
<keyword evidence="6" id="KW-0119">Carbohydrate metabolism</keyword>
<organism evidence="10 11">
    <name type="scientific">Eleusine coracana subsp. coracana</name>
    <dbReference type="NCBI Taxonomy" id="191504"/>
    <lineage>
        <taxon>Eukaryota</taxon>
        <taxon>Viridiplantae</taxon>
        <taxon>Streptophyta</taxon>
        <taxon>Embryophyta</taxon>
        <taxon>Tracheophyta</taxon>
        <taxon>Spermatophyta</taxon>
        <taxon>Magnoliopsida</taxon>
        <taxon>Liliopsida</taxon>
        <taxon>Poales</taxon>
        <taxon>Poaceae</taxon>
        <taxon>PACMAD clade</taxon>
        <taxon>Chloridoideae</taxon>
        <taxon>Cynodonteae</taxon>
        <taxon>Eleusininae</taxon>
        <taxon>Eleusine</taxon>
    </lineage>
</organism>
<gene>
    <name evidence="10" type="primary">gb03164</name>
    <name evidence="10" type="ORF">PR202_gb03164</name>
</gene>
<keyword evidence="7" id="KW-0326">Glycosidase</keyword>
<evidence type="ECO:0000256" key="4">
    <source>
        <dbReference type="ARBA" id="ARBA00022801"/>
    </source>
</evidence>
<evidence type="ECO:0000259" key="9">
    <source>
        <dbReference type="Pfam" id="PF00759"/>
    </source>
</evidence>
<comment type="catalytic activity">
    <reaction evidence="1">
        <text>Endohydrolysis of (1-&gt;4)-beta-D-glucosidic linkages in cellulose, lichenin and cereal beta-D-glucans.</text>
        <dbReference type="EC" id="3.2.1.4"/>
    </reaction>
</comment>
<dbReference type="PANTHER" id="PTHR22298">
    <property type="entry name" value="ENDO-1,4-BETA-GLUCANASE"/>
    <property type="match status" value="1"/>
</dbReference>
<dbReference type="Proteomes" id="UP001054889">
    <property type="component" value="Unassembled WGS sequence"/>
</dbReference>
<dbReference type="InterPro" id="IPR008928">
    <property type="entry name" value="6-hairpin_glycosidase_sf"/>
</dbReference>
<feature type="domain" description="Glycoside hydrolase family 9" evidence="9">
    <location>
        <begin position="31"/>
        <end position="68"/>
    </location>
</feature>
<proteinExistence type="inferred from homology"/>
<evidence type="ECO:0000256" key="2">
    <source>
        <dbReference type="ARBA" id="ARBA00007072"/>
    </source>
</evidence>
<keyword evidence="5" id="KW-0136">Cellulose degradation</keyword>
<accession>A0AAV5E109</accession>
<evidence type="ECO:0000256" key="6">
    <source>
        <dbReference type="ARBA" id="ARBA00023277"/>
    </source>
</evidence>
<name>A0AAV5E109_ELECO</name>
<evidence type="ECO:0000313" key="11">
    <source>
        <dbReference type="Proteomes" id="UP001054889"/>
    </source>
</evidence>
<evidence type="ECO:0000256" key="1">
    <source>
        <dbReference type="ARBA" id="ARBA00000966"/>
    </source>
</evidence>
<comment type="similarity">
    <text evidence="2">Belongs to the glycosyl hydrolase 9 (cellulase E) family.</text>
</comment>
<reference evidence="10" key="2">
    <citation type="submission" date="2021-12" db="EMBL/GenBank/DDBJ databases">
        <title>Resequencing data analysis of finger millet.</title>
        <authorList>
            <person name="Hatakeyama M."/>
            <person name="Aluri S."/>
            <person name="Balachadran M.T."/>
            <person name="Sivarajan S.R."/>
            <person name="Poveda L."/>
            <person name="Shimizu-Inatsugi R."/>
            <person name="Schlapbach R."/>
            <person name="Sreeman S.M."/>
            <person name="Shimizu K.K."/>
        </authorList>
    </citation>
    <scope>NUCLEOTIDE SEQUENCE</scope>
</reference>
<dbReference type="SUPFAM" id="SSF48208">
    <property type="entry name" value="Six-hairpin glycosidases"/>
    <property type="match status" value="1"/>
</dbReference>
<dbReference type="AlphaFoldDB" id="A0AAV5E109"/>
<dbReference type="Pfam" id="PF00759">
    <property type="entry name" value="Glyco_hydro_9"/>
    <property type="match status" value="1"/>
</dbReference>
<dbReference type="GO" id="GO:0008810">
    <property type="term" value="F:cellulase activity"/>
    <property type="evidence" value="ECO:0007669"/>
    <property type="project" value="UniProtKB-EC"/>
</dbReference>
<comment type="caution">
    <text evidence="10">The sequence shown here is derived from an EMBL/GenBank/DDBJ whole genome shotgun (WGS) entry which is preliminary data.</text>
</comment>
<dbReference type="EMBL" id="BQKI01000072">
    <property type="protein sequence ID" value="GJN16201.1"/>
    <property type="molecule type" value="Genomic_DNA"/>
</dbReference>
<evidence type="ECO:0000256" key="8">
    <source>
        <dbReference type="ARBA" id="ARBA00023326"/>
    </source>
</evidence>
<dbReference type="InterPro" id="IPR001701">
    <property type="entry name" value="Glyco_hydro_9"/>
</dbReference>
<evidence type="ECO:0000256" key="5">
    <source>
        <dbReference type="ARBA" id="ARBA00023001"/>
    </source>
</evidence>
<keyword evidence="4" id="KW-0378">Hydrolase</keyword>
<dbReference type="Gene3D" id="1.50.10.10">
    <property type="match status" value="1"/>
</dbReference>
<evidence type="ECO:0000256" key="7">
    <source>
        <dbReference type="ARBA" id="ARBA00023295"/>
    </source>
</evidence>
<protein>
    <recommendedName>
        <fullName evidence="3">cellulase</fullName>
        <ecNumber evidence="3">3.2.1.4</ecNumber>
    </recommendedName>
</protein>
<keyword evidence="8" id="KW-0624">Polysaccharide degradation</keyword>
<dbReference type="GO" id="GO:0030245">
    <property type="term" value="P:cellulose catabolic process"/>
    <property type="evidence" value="ECO:0007669"/>
    <property type="project" value="UniProtKB-KW"/>
</dbReference>
<dbReference type="InterPro" id="IPR012341">
    <property type="entry name" value="6hp_glycosidase-like_sf"/>
</dbReference>